<feature type="non-terminal residue" evidence="2">
    <location>
        <position position="1"/>
    </location>
</feature>
<proteinExistence type="predicted"/>
<dbReference type="EMBL" id="KN817877">
    <property type="protein sequence ID" value="KJA12841.1"/>
    <property type="molecule type" value="Genomic_DNA"/>
</dbReference>
<evidence type="ECO:0000313" key="2">
    <source>
        <dbReference type="EMBL" id="KJA12841.1"/>
    </source>
</evidence>
<name>A0A0D2N7V0_HYPSF</name>
<evidence type="ECO:0000256" key="1">
    <source>
        <dbReference type="SAM" id="MobiDB-lite"/>
    </source>
</evidence>
<dbReference type="Proteomes" id="UP000054270">
    <property type="component" value="Unassembled WGS sequence"/>
</dbReference>
<keyword evidence="3" id="KW-1185">Reference proteome</keyword>
<feature type="region of interest" description="Disordered" evidence="1">
    <location>
        <begin position="1"/>
        <end position="44"/>
    </location>
</feature>
<accession>A0A0D2N7V0</accession>
<sequence>FAQGPSSSRFSSQSASPTCAPRGLVGTPPPPPPPPPPTDCHGRRQAVIEHPPSLGMLGHDAAAGYPRAPPCLPAVEEDAAPPSILITAKRRHSHCECLLLLTRPTKRRICVCASTTLAQVPFLAHPLLFTPFRPHTNASPSPLLSPDHIDDILAPPSSLSPSPAPYLFTRECACAAPSVAVAPPHARFDDTGAARIRRTCNVARPAEWLALFAFMRTPAPSACRDKPTARPFRRGWLSSPPPVDIWGAHVVDDGGCNGTGEESTSAGA</sequence>
<dbReference type="AlphaFoldDB" id="A0A0D2N7V0"/>
<protein>
    <submittedName>
        <fullName evidence="2">Uncharacterized protein</fullName>
    </submittedName>
</protein>
<feature type="compositionally biased region" description="Pro residues" evidence="1">
    <location>
        <begin position="27"/>
        <end position="38"/>
    </location>
</feature>
<feature type="compositionally biased region" description="Low complexity" evidence="1">
    <location>
        <begin position="1"/>
        <end position="17"/>
    </location>
</feature>
<evidence type="ECO:0000313" key="3">
    <source>
        <dbReference type="Proteomes" id="UP000054270"/>
    </source>
</evidence>
<gene>
    <name evidence="2" type="ORF">HYPSUDRAFT_210077</name>
</gene>
<reference evidence="3" key="1">
    <citation type="submission" date="2014-04" db="EMBL/GenBank/DDBJ databases">
        <title>Evolutionary Origins and Diversification of the Mycorrhizal Mutualists.</title>
        <authorList>
            <consortium name="DOE Joint Genome Institute"/>
            <consortium name="Mycorrhizal Genomics Consortium"/>
            <person name="Kohler A."/>
            <person name="Kuo A."/>
            <person name="Nagy L.G."/>
            <person name="Floudas D."/>
            <person name="Copeland A."/>
            <person name="Barry K.W."/>
            <person name="Cichocki N."/>
            <person name="Veneault-Fourrey C."/>
            <person name="LaButti K."/>
            <person name="Lindquist E.A."/>
            <person name="Lipzen A."/>
            <person name="Lundell T."/>
            <person name="Morin E."/>
            <person name="Murat C."/>
            <person name="Riley R."/>
            <person name="Ohm R."/>
            <person name="Sun H."/>
            <person name="Tunlid A."/>
            <person name="Henrissat B."/>
            <person name="Grigoriev I.V."/>
            <person name="Hibbett D.S."/>
            <person name="Martin F."/>
        </authorList>
    </citation>
    <scope>NUCLEOTIDE SEQUENCE [LARGE SCALE GENOMIC DNA]</scope>
    <source>
        <strain evidence="3">FD-334 SS-4</strain>
    </source>
</reference>
<organism evidence="2 3">
    <name type="scientific">Hypholoma sublateritium (strain FD-334 SS-4)</name>
    <dbReference type="NCBI Taxonomy" id="945553"/>
    <lineage>
        <taxon>Eukaryota</taxon>
        <taxon>Fungi</taxon>
        <taxon>Dikarya</taxon>
        <taxon>Basidiomycota</taxon>
        <taxon>Agaricomycotina</taxon>
        <taxon>Agaricomycetes</taxon>
        <taxon>Agaricomycetidae</taxon>
        <taxon>Agaricales</taxon>
        <taxon>Agaricineae</taxon>
        <taxon>Strophariaceae</taxon>
        <taxon>Hypholoma</taxon>
    </lineage>
</organism>